<feature type="compositionally biased region" description="Basic and acidic residues" evidence="1">
    <location>
        <begin position="121"/>
        <end position="130"/>
    </location>
</feature>
<feature type="compositionally biased region" description="Basic residues" evidence="1">
    <location>
        <begin position="361"/>
        <end position="377"/>
    </location>
</feature>
<sequence length="432" mass="47113">MFFKYLFSPRDCEEGGNGNGWRNGDWLFGARSPFPACFGVCMCFRLGHNIVAVLPPPHAGQGFPAMKGKIWQQFPIRKGISQSCLEMLGGWPEHITSSEAFKRTTSHVNPLPARKPSKRAKYGDVAEVNKARRLARSPKPPVIRPRPKRAAETSSSPSLPSSSTSRLPAPNIASSSSRSPTLEPSGPAGFRRRRKLFLDSPDGPHPRMTAKIVARLAACKDWRRQLAHKLLPRYLPLFDQHAAAYFFKHVPSLQPRAPPLVPPSVTAPAWMAEPSGAGASRGGAAASAASAATAASAAITASRDAAGFRRMVVAVCSSLLPKMPSFGPRALTCMISGLGRMGIRQVDKFVVAIAGAGSGIRRRTGQRRRQRQRRRRTPPLLPPLGEAWRQAALGAARSALPRMTVAEIGQMLMRQSEYPRRNQTQKESLRRS</sequence>
<feature type="compositionally biased region" description="Low complexity" evidence="1">
    <location>
        <begin position="153"/>
        <end position="165"/>
    </location>
</feature>
<accession>D8TPU1</accession>
<dbReference type="AlphaFoldDB" id="D8TPU1"/>
<feature type="region of interest" description="Disordered" evidence="1">
    <location>
        <begin position="361"/>
        <end position="383"/>
    </location>
</feature>
<gene>
    <name evidence="2" type="ORF">VOLCADRAFT_103880</name>
</gene>
<dbReference type="GeneID" id="9624996"/>
<dbReference type="InParanoid" id="D8TPU1"/>
<evidence type="ECO:0000256" key="1">
    <source>
        <dbReference type="SAM" id="MobiDB-lite"/>
    </source>
</evidence>
<dbReference type="KEGG" id="vcn:VOLCADRAFT_103880"/>
<dbReference type="RefSeq" id="XP_002948543.1">
    <property type="nucleotide sequence ID" value="XM_002948497.1"/>
</dbReference>
<name>D8TPU1_VOLCA</name>
<protein>
    <submittedName>
        <fullName evidence="2">Uncharacterized protein</fullName>
    </submittedName>
</protein>
<evidence type="ECO:0000313" key="2">
    <source>
        <dbReference type="EMBL" id="EFJ50418.1"/>
    </source>
</evidence>
<dbReference type="EMBL" id="GL378331">
    <property type="protein sequence ID" value="EFJ50418.1"/>
    <property type="molecule type" value="Genomic_DNA"/>
</dbReference>
<dbReference type="Proteomes" id="UP000001058">
    <property type="component" value="Unassembled WGS sequence"/>
</dbReference>
<organism evidence="3">
    <name type="scientific">Volvox carteri f. nagariensis</name>
    <dbReference type="NCBI Taxonomy" id="3068"/>
    <lineage>
        <taxon>Eukaryota</taxon>
        <taxon>Viridiplantae</taxon>
        <taxon>Chlorophyta</taxon>
        <taxon>core chlorophytes</taxon>
        <taxon>Chlorophyceae</taxon>
        <taxon>CS clade</taxon>
        <taxon>Chlamydomonadales</taxon>
        <taxon>Volvocaceae</taxon>
        <taxon>Volvox</taxon>
    </lineage>
</organism>
<proteinExistence type="predicted"/>
<reference evidence="2 3" key="1">
    <citation type="journal article" date="2010" name="Science">
        <title>Genomic analysis of organismal complexity in the multicellular green alga Volvox carteri.</title>
        <authorList>
            <person name="Prochnik S.E."/>
            <person name="Umen J."/>
            <person name="Nedelcu A.M."/>
            <person name="Hallmann A."/>
            <person name="Miller S.M."/>
            <person name="Nishii I."/>
            <person name="Ferris P."/>
            <person name="Kuo A."/>
            <person name="Mitros T."/>
            <person name="Fritz-Laylin L.K."/>
            <person name="Hellsten U."/>
            <person name="Chapman J."/>
            <person name="Simakov O."/>
            <person name="Rensing S.A."/>
            <person name="Terry A."/>
            <person name="Pangilinan J."/>
            <person name="Kapitonov V."/>
            <person name="Jurka J."/>
            <person name="Salamov A."/>
            <person name="Shapiro H."/>
            <person name="Schmutz J."/>
            <person name="Grimwood J."/>
            <person name="Lindquist E."/>
            <person name="Lucas S."/>
            <person name="Grigoriev I.V."/>
            <person name="Schmitt R."/>
            <person name="Kirk D."/>
            <person name="Rokhsar D.S."/>
        </authorList>
    </citation>
    <scope>NUCLEOTIDE SEQUENCE [LARGE SCALE GENOMIC DNA]</scope>
    <source>
        <strain evidence="3">f. Nagariensis / Eve</strain>
    </source>
</reference>
<feature type="region of interest" description="Disordered" evidence="1">
    <location>
        <begin position="102"/>
        <end position="203"/>
    </location>
</feature>
<evidence type="ECO:0000313" key="3">
    <source>
        <dbReference type="Proteomes" id="UP000001058"/>
    </source>
</evidence>
<dbReference type="OrthoDB" id="550212at2759"/>
<keyword evidence="3" id="KW-1185">Reference proteome</keyword>